<evidence type="ECO:0000313" key="16">
    <source>
        <dbReference type="Proteomes" id="UP000799421"/>
    </source>
</evidence>
<dbReference type="SUPFAM" id="SSF52540">
    <property type="entry name" value="P-loop containing nucleoside triphosphate hydrolases"/>
    <property type="match status" value="1"/>
</dbReference>
<organism evidence="15 16">
    <name type="scientific">Piedraia hortae CBS 480.64</name>
    <dbReference type="NCBI Taxonomy" id="1314780"/>
    <lineage>
        <taxon>Eukaryota</taxon>
        <taxon>Fungi</taxon>
        <taxon>Dikarya</taxon>
        <taxon>Ascomycota</taxon>
        <taxon>Pezizomycotina</taxon>
        <taxon>Dothideomycetes</taxon>
        <taxon>Dothideomycetidae</taxon>
        <taxon>Capnodiales</taxon>
        <taxon>Piedraiaceae</taxon>
        <taxon>Piedraia</taxon>
    </lineage>
</organism>
<keyword evidence="6 12" id="KW-0175">Coiled coil</keyword>
<accession>A0A6A7C9S8</accession>
<dbReference type="GO" id="GO:0008017">
    <property type="term" value="F:microtubule binding"/>
    <property type="evidence" value="ECO:0007669"/>
    <property type="project" value="InterPro"/>
</dbReference>
<evidence type="ECO:0000256" key="10">
    <source>
        <dbReference type="PROSITE-ProRule" id="PRU00283"/>
    </source>
</evidence>
<evidence type="ECO:0000256" key="1">
    <source>
        <dbReference type="ARBA" id="ARBA00004245"/>
    </source>
</evidence>
<evidence type="ECO:0000256" key="2">
    <source>
        <dbReference type="ARBA" id="ARBA00022490"/>
    </source>
</evidence>
<dbReference type="InterPro" id="IPR036961">
    <property type="entry name" value="Kinesin_motor_dom_sf"/>
</dbReference>
<evidence type="ECO:0000256" key="4">
    <source>
        <dbReference type="ARBA" id="ARBA00022741"/>
    </source>
</evidence>
<dbReference type="OrthoDB" id="3176171at2759"/>
<dbReference type="GO" id="GO:0007018">
    <property type="term" value="P:microtubule-based movement"/>
    <property type="evidence" value="ECO:0007669"/>
    <property type="project" value="InterPro"/>
</dbReference>
<comment type="similarity">
    <text evidence="10 11">Belongs to the TRAFAC class myosin-kinesin ATPase superfamily. Kinesin family.</text>
</comment>
<dbReference type="GO" id="GO:0005874">
    <property type="term" value="C:microtubule"/>
    <property type="evidence" value="ECO:0007669"/>
    <property type="project" value="UniProtKB-KW"/>
</dbReference>
<dbReference type="InterPro" id="IPR019821">
    <property type="entry name" value="Kinesin_motor_CS"/>
</dbReference>
<evidence type="ECO:0000256" key="11">
    <source>
        <dbReference type="RuleBase" id="RU000394"/>
    </source>
</evidence>
<evidence type="ECO:0000256" key="13">
    <source>
        <dbReference type="SAM" id="MobiDB-lite"/>
    </source>
</evidence>
<reference evidence="15" key="1">
    <citation type="journal article" date="2020" name="Stud. Mycol.">
        <title>101 Dothideomycetes genomes: a test case for predicting lifestyles and emergence of pathogens.</title>
        <authorList>
            <person name="Haridas S."/>
            <person name="Albert R."/>
            <person name="Binder M."/>
            <person name="Bloem J."/>
            <person name="Labutti K."/>
            <person name="Salamov A."/>
            <person name="Andreopoulos B."/>
            <person name="Baker S."/>
            <person name="Barry K."/>
            <person name="Bills G."/>
            <person name="Bluhm B."/>
            <person name="Cannon C."/>
            <person name="Castanera R."/>
            <person name="Culley D."/>
            <person name="Daum C."/>
            <person name="Ezra D."/>
            <person name="Gonzalez J."/>
            <person name="Henrissat B."/>
            <person name="Kuo A."/>
            <person name="Liang C."/>
            <person name="Lipzen A."/>
            <person name="Lutzoni F."/>
            <person name="Magnuson J."/>
            <person name="Mondo S."/>
            <person name="Nolan M."/>
            <person name="Ohm R."/>
            <person name="Pangilinan J."/>
            <person name="Park H.-J."/>
            <person name="Ramirez L."/>
            <person name="Alfaro M."/>
            <person name="Sun H."/>
            <person name="Tritt A."/>
            <person name="Yoshinaga Y."/>
            <person name="Zwiers L.-H."/>
            <person name="Turgeon B."/>
            <person name="Goodwin S."/>
            <person name="Spatafora J."/>
            <person name="Crous P."/>
            <person name="Grigoriev I."/>
        </authorList>
    </citation>
    <scope>NUCLEOTIDE SEQUENCE</scope>
    <source>
        <strain evidence="15">CBS 480.64</strain>
    </source>
</reference>
<dbReference type="Gene3D" id="1.10.287.1490">
    <property type="match status" value="1"/>
</dbReference>
<evidence type="ECO:0000259" key="14">
    <source>
        <dbReference type="PROSITE" id="PS50067"/>
    </source>
</evidence>
<dbReference type="Pfam" id="PF00225">
    <property type="entry name" value="Kinesin"/>
    <property type="match status" value="1"/>
</dbReference>
<keyword evidence="2" id="KW-0963">Cytoplasm</keyword>
<feature type="region of interest" description="Disordered" evidence="13">
    <location>
        <begin position="384"/>
        <end position="439"/>
    </location>
</feature>
<evidence type="ECO:0000256" key="9">
    <source>
        <dbReference type="ARBA" id="ARBA00056728"/>
    </source>
</evidence>
<dbReference type="SMART" id="SM00129">
    <property type="entry name" value="KISc"/>
    <property type="match status" value="1"/>
</dbReference>
<dbReference type="InterPro" id="IPR059182">
    <property type="entry name" value="Khc_C"/>
</dbReference>
<keyword evidence="3 11" id="KW-0493">Microtubule</keyword>
<dbReference type="Proteomes" id="UP000799421">
    <property type="component" value="Unassembled WGS sequence"/>
</dbReference>
<dbReference type="PRINTS" id="PR00380">
    <property type="entry name" value="KINESINHEAVY"/>
</dbReference>
<evidence type="ECO:0000256" key="3">
    <source>
        <dbReference type="ARBA" id="ARBA00022701"/>
    </source>
</evidence>
<evidence type="ECO:0000256" key="5">
    <source>
        <dbReference type="ARBA" id="ARBA00022840"/>
    </source>
</evidence>
<dbReference type="InterPro" id="IPR027640">
    <property type="entry name" value="Kinesin-like_fam"/>
</dbReference>
<gene>
    <name evidence="15" type="ORF">K470DRAFT_290</name>
</gene>
<dbReference type="GO" id="GO:0005524">
    <property type="term" value="F:ATP binding"/>
    <property type="evidence" value="ECO:0007669"/>
    <property type="project" value="UniProtKB-UniRule"/>
</dbReference>
<dbReference type="PANTHER" id="PTHR47968">
    <property type="entry name" value="CENTROMERE PROTEIN E"/>
    <property type="match status" value="1"/>
</dbReference>
<feature type="domain" description="Kinesin motor" evidence="14">
    <location>
        <begin position="4"/>
        <end position="327"/>
    </location>
</feature>
<evidence type="ECO:0000256" key="6">
    <source>
        <dbReference type="ARBA" id="ARBA00023054"/>
    </source>
</evidence>
<keyword evidence="5 10" id="KW-0067">ATP-binding</keyword>
<feature type="coiled-coil region" evidence="12">
    <location>
        <begin position="725"/>
        <end position="766"/>
    </location>
</feature>
<evidence type="ECO:0000313" key="15">
    <source>
        <dbReference type="EMBL" id="KAF2864274.1"/>
    </source>
</evidence>
<keyword evidence="7 10" id="KW-0505">Motor protein</keyword>
<dbReference type="PROSITE" id="PS50067">
    <property type="entry name" value="KINESIN_MOTOR_2"/>
    <property type="match status" value="1"/>
</dbReference>
<dbReference type="EMBL" id="MU005957">
    <property type="protein sequence ID" value="KAF2864274.1"/>
    <property type="molecule type" value="Genomic_DNA"/>
</dbReference>
<name>A0A6A7C9S8_9PEZI</name>
<dbReference type="InterPro" id="IPR027417">
    <property type="entry name" value="P-loop_NTPase"/>
</dbReference>
<dbReference type="FunFam" id="3.40.850.10:FF:000031">
    <property type="entry name" value="Kinesin-like protein"/>
    <property type="match status" value="1"/>
</dbReference>
<comment type="function">
    <text evidence="9">Kinesin is a microtubule-associated force-producing protein that may play a role in organelle transport. Its motor activity is directed toward the microtubule's plus end.</text>
</comment>
<comment type="subcellular location">
    <subcellularLocation>
        <location evidence="1">Cytoplasm</location>
        <location evidence="1">Cytoskeleton</location>
    </subcellularLocation>
</comment>
<dbReference type="CDD" id="cd23649">
    <property type="entry name" value="Khc_CBD_cc"/>
    <property type="match status" value="1"/>
</dbReference>
<feature type="coiled-coil region" evidence="12">
    <location>
        <begin position="446"/>
        <end position="557"/>
    </location>
</feature>
<evidence type="ECO:0000256" key="7">
    <source>
        <dbReference type="ARBA" id="ARBA00023175"/>
    </source>
</evidence>
<dbReference type="GO" id="GO:0003777">
    <property type="term" value="F:microtubule motor activity"/>
    <property type="evidence" value="ECO:0007669"/>
    <property type="project" value="InterPro"/>
</dbReference>
<dbReference type="PROSITE" id="PS00411">
    <property type="entry name" value="KINESIN_MOTOR_1"/>
    <property type="match status" value="1"/>
</dbReference>
<sequence length="879" mass="96940">MSSTIKVVARFRPQNRTELATGSSQIVEFNGPDSCTVTGKEASGAFTFDRVFPTTTRQQDVFDYSIRSTVDDVLAGYNGTVFAYGQTGSGKTYTMMGANIADEDHKGIIPRISEQIFDSIARADSNIEFVVKVSYMEIYMEKIRDLLVPQNDNLPVHEDKQRGVYVKGLQEFYVGSVGEVYEVLDRGGQARVVAATNMNQESSRSHSIFLIEVMQKNIETGAARSGRLFLVDLAGSEKVGKTGASGQTLEEAKKINKSLSALGMVINALADGRSSHIPYRDSKLTRILQESLGGNSRTTLIINCSPSSYNDAETISTLRFGERAKTIKQKAKINEELSPAQLKALLKQAQTQVVSFEQYIHSLEGEVQTWRKGEQVPKELWVPARKGASSAPTRPTSLPPPPRPATPSSRLRSMGPDGPSTPRPDSRLELERAATPSLMTLEKDEREEFLKRENELQDQLAEKESALAAAEQSLTQARSELRDVREAASKHGREKDEMQNEAANLRMQLEKVRFETDEASITMESLKEANAELTAELDEVKQQLLEARTAAQESSAQLDEKARLKKERMAQMMAGFDLGDGLMSTPEMRLNEMVTQVDSLREIAGHGEAVAPGELHVLKERLLELQDVVRHLAGPNGNGTDTAAGAEGSDLARQQEETARLRRELETLRRNSPANGGSKPMADFDAVKKSLMRDLQNRCERVVELEISLDSTREQYNSILRSSNSKQQQKKLAFLERNLEQLTLVQKQLMEQNSQLKKEVAIAERKLIARGERIRGLEGMVAESQEKLMVANHKFESQLLAVKERLEAAKSGSTQGLGSGNGAGGPVPLGNNPFSRIAKPLRGGRGASGAGEGPMVPTFAGLQNQQQQTETKRASWFFN</sequence>
<dbReference type="PANTHER" id="PTHR47968:SF75">
    <property type="entry name" value="CENTROMERE-ASSOCIATED PROTEIN E"/>
    <property type="match status" value="1"/>
</dbReference>
<evidence type="ECO:0000256" key="12">
    <source>
        <dbReference type="SAM" id="Coils"/>
    </source>
</evidence>
<protein>
    <recommendedName>
        <fullName evidence="11">Kinesin-like protein</fullName>
    </recommendedName>
</protein>
<dbReference type="Gene3D" id="3.40.850.10">
    <property type="entry name" value="Kinesin motor domain"/>
    <property type="match status" value="1"/>
</dbReference>
<dbReference type="CDD" id="cd01369">
    <property type="entry name" value="KISc_KHC_KIF5"/>
    <property type="match status" value="1"/>
</dbReference>
<dbReference type="InterPro" id="IPR001752">
    <property type="entry name" value="Kinesin_motor_dom"/>
</dbReference>
<dbReference type="AlphaFoldDB" id="A0A6A7C9S8"/>
<evidence type="ECO:0000256" key="8">
    <source>
        <dbReference type="ARBA" id="ARBA00023212"/>
    </source>
</evidence>
<keyword evidence="4 10" id="KW-0547">Nucleotide-binding</keyword>
<feature type="binding site" evidence="10">
    <location>
        <begin position="85"/>
        <end position="92"/>
    </location>
    <ligand>
        <name>ATP</name>
        <dbReference type="ChEBI" id="CHEBI:30616"/>
    </ligand>
</feature>
<proteinExistence type="inferred from homology"/>
<keyword evidence="16" id="KW-1185">Reference proteome</keyword>
<keyword evidence="8" id="KW-0206">Cytoskeleton</keyword>